<feature type="chain" id="PRO_5003103164" evidence="6">
    <location>
        <begin position="26"/>
        <end position="80"/>
    </location>
</feature>
<evidence type="ECO:0000256" key="3">
    <source>
        <dbReference type="ARBA" id="ARBA00022577"/>
    </source>
</evidence>
<evidence type="ECO:0000256" key="4">
    <source>
        <dbReference type="ARBA" id="ARBA00022821"/>
    </source>
</evidence>
<dbReference type="HOGENOM" id="CLU_182511_1_1_1"/>
<dbReference type="PANTHER" id="PTHR33830:SF11">
    <property type="entry name" value="DEFENSIN-LIKE PROTEIN 163-RELATED"/>
    <property type="match status" value="1"/>
</dbReference>
<evidence type="ECO:0000313" key="7">
    <source>
        <dbReference type="EMBL" id="EFH44167.1"/>
    </source>
</evidence>
<dbReference type="Pfam" id="PF07333">
    <property type="entry name" value="SLR1-BP"/>
    <property type="match status" value="1"/>
</dbReference>
<evidence type="ECO:0000256" key="6">
    <source>
        <dbReference type="SAM" id="SignalP"/>
    </source>
</evidence>
<keyword evidence="4" id="KW-0611">Plant defense</keyword>
<comment type="similarity">
    <text evidence="1">Belongs to the DEFL family.</text>
</comment>
<dbReference type="GO" id="GO:0031640">
    <property type="term" value="P:killing of cells of another organism"/>
    <property type="evidence" value="ECO:0007669"/>
    <property type="project" value="UniProtKB-KW"/>
</dbReference>
<evidence type="ECO:0000256" key="1">
    <source>
        <dbReference type="ARBA" id="ARBA00006722"/>
    </source>
</evidence>
<protein>
    <submittedName>
        <fullName evidence="7">Uncharacterized protein</fullName>
    </submittedName>
</protein>
<keyword evidence="6" id="KW-0732">Signal</keyword>
<dbReference type="AlphaFoldDB" id="D7MG65"/>
<evidence type="ECO:0000256" key="2">
    <source>
        <dbReference type="ARBA" id="ARBA00022529"/>
    </source>
</evidence>
<keyword evidence="2" id="KW-0929">Antimicrobial</keyword>
<dbReference type="Proteomes" id="UP000008694">
    <property type="component" value="Unassembled WGS sequence"/>
</dbReference>
<dbReference type="GO" id="GO:0050832">
    <property type="term" value="P:defense response to fungus"/>
    <property type="evidence" value="ECO:0007669"/>
    <property type="project" value="UniProtKB-KW"/>
</dbReference>
<dbReference type="Gramene" id="scaffold_702410.1">
    <property type="protein sequence ID" value="scaffold_702410.1"/>
    <property type="gene ID" value="scaffold_702410.1"/>
</dbReference>
<reference evidence="8" key="1">
    <citation type="journal article" date="2011" name="Nat. Genet.">
        <title>The Arabidopsis lyrata genome sequence and the basis of rapid genome size change.</title>
        <authorList>
            <person name="Hu T.T."/>
            <person name="Pattyn P."/>
            <person name="Bakker E.G."/>
            <person name="Cao J."/>
            <person name="Cheng J.-F."/>
            <person name="Clark R.M."/>
            <person name="Fahlgren N."/>
            <person name="Fawcett J.A."/>
            <person name="Grimwood J."/>
            <person name="Gundlach H."/>
            <person name="Haberer G."/>
            <person name="Hollister J.D."/>
            <person name="Ossowski S."/>
            <person name="Ottilar R.P."/>
            <person name="Salamov A.A."/>
            <person name="Schneeberger K."/>
            <person name="Spannagl M."/>
            <person name="Wang X."/>
            <person name="Yang L."/>
            <person name="Nasrallah M.E."/>
            <person name="Bergelson J."/>
            <person name="Carrington J.C."/>
            <person name="Gaut B.S."/>
            <person name="Schmutz J."/>
            <person name="Mayer K.F.X."/>
            <person name="Van de Peer Y."/>
            <person name="Grigoriev I.V."/>
            <person name="Nordborg M."/>
            <person name="Weigel D."/>
            <person name="Guo Y.-L."/>
        </authorList>
    </citation>
    <scope>NUCLEOTIDE SEQUENCE [LARGE SCALE GENOMIC DNA]</scope>
    <source>
        <strain evidence="8">cv. MN47</strain>
    </source>
</reference>
<sequence>MAKLLFSYLFICMFVLSGFLASSSAQEVRECRTVIDLGKQCDFQTCRMTCKRVFADEYAFGLCLGSKEKAVCTCLYNCKA</sequence>
<dbReference type="InterPro" id="IPR010851">
    <property type="entry name" value="DEFL"/>
</dbReference>
<feature type="signal peptide" evidence="6">
    <location>
        <begin position="1"/>
        <end position="25"/>
    </location>
</feature>
<evidence type="ECO:0000256" key="5">
    <source>
        <dbReference type="ARBA" id="ARBA00023157"/>
    </source>
</evidence>
<dbReference type="PANTHER" id="PTHR33830">
    <property type="entry name" value="DEFENSIN-LIKE PROTEIN 184-RELATED"/>
    <property type="match status" value="1"/>
</dbReference>
<proteinExistence type="inferred from homology"/>
<organism evidence="8">
    <name type="scientific">Arabidopsis lyrata subsp. lyrata</name>
    <name type="common">Lyre-leaved rock-cress</name>
    <dbReference type="NCBI Taxonomy" id="81972"/>
    <lineage>
        <taxon>Eukaryota</taxon>
        <taxon>Viridiplantae</taxon>
        <taxon>Streptophyta</taxon>
        <taxon>Embryophyta</taxon>
        <taxon>Tracheophyta</taxon>
        <taxon>Spermatophyta</taxon>
        <taxon>Magnoliopsida</taxon>
        <taxon>eudicotyledons</taxon>
        <taxon>Gunneridae</taxon>
        <taxon>Pentapetalae</taxon>
        <taxon>rosids</taxon>
        <taxon>malvids</taxon>
        <taxon>Brassicales</taxon>
        <taxon>Brassicaceae</taxon>
        <taxon>Camelineae</taxon>
        <taxon>Arabidopsis</taxon>
    </lineage>
</organism>
<dbReference type="EMBL" id="GL348719">
    <property type="protein sequence ID" value="EFH44167.1"/>
    <property type="molecule type" value="Genomic_DNA"/>
</dbReference>
<keyword evidence="5" id="KW-1015">Disulfide bond</keyword>
<evidence type="ECO:0000313" key="8">
    <source>
        <dbReference type="Proteomes" id="UP000008694"/>
    </source>
</evidence>
<gene>
    <name evidence="7" type="ORF">ARALYDRAFT_914668</name>
</gene>
<accession>D7MG65</accession>
<name>D7MG65_ARALL</name>
<keyword evidence="3" id="KW-0295">Fungicide</keyword>
<keyword evidence="8" id="KW-1185">Reference proteome</keyword>